<dbReference type="SFLD" id="SFLDG01129">
    <property type="entry name" value="C1.5:_HAD__Beta-PGM__Phosphata"/>
    <property type="match status" value="1"/>
</dbReference>
<evidence type="ECO:0000256" key="5">
    <source>
        <dbReference type="ARBA" id="ARBA00023277"/>
    </source>
</evidence>
<dbReference type="PANTHER" id="PTHR46193:SF18">
    <property type="entry name" value="HEXITOL PHOSPHATASE B"/>
    <property type="match status" value="1"/>
</dbReference>
<dbReference type="NCBIfam" id="TIGR01509">
    <property type="entry name" value="HAD-SF-IA-v3"/>
    <property type="match status" value="1"/>
</dbReference>
<comment type="caution">
    <text evidence="6">The sequence shown here is derived from an EMBL/GenBank/DDBJ whole genome shotgun (WGS) entry which is preliminary data.</text>
</comment>
<protein>
    <recommendedName>
        <fullName evidence="8">HAD family phosphatase</fullName>
    </recommendedName>
</protein>
<keyword evidence="3" id="KW-0479">Metal-binding</keyword>
<dbReference type="InterPro" id="IPR023198">
    <property type="entry name" value="PGP-like_dom2"/>
</dbReference>
<evidence type="ECO:0000256" key="4">
    <source>
        <dbReference type="ARBA" id="ARBA00022842"/>
    </source>
</evidence>
<organism evidence="6 7">
    <name type="scientific">Selenomonas noxia F0398</name>
    <dbReference type="NCBI Taxonomy" id="702437"/>
    <lineage>
        <taxon>Bacteria</taxon>
        <taxon>Bacillati</taxon>
        <taxon>Bacillota</taxon>
        <taxon>Negativicutes</taxon>
        <taxon>Selenomonadales</taxon>
        <taxon>Selenomonadaceae</taxon>
        <taxon>Selenomonas</taxon>
    </lineage>
</organism>
<dbReference type="EMBL" id="ADGH01000004">
    <property type="protein sequence ID" value="EHG25454.1"/>
    <property type="molecule type" value="Genomic_DNA"/>
</dbReference>
<evidence type="ECO:0000256" key="3">
    <source>
        <dbReference type="ARBA" id="ARBA00022723"/>
    </source>
</evidence>
<dbReference type="Proteomes" id="UP000003175">
    <property type="component" value="Unassembled WGS sequence"/>
</dbReference>
<keyword evidence="4" id="KW-0460">Magnesium</keyword>
<evidence type="ECO:0000313" key="6">
    <source>
        <dbReference type="EMBL" id="EHG25454.1"/>
    </source>
</evidence>
<proteinExistence type="inferred from homology"/>
<comment type="cofactor">
    <cofactor evidence="1">
        <name>Mg(2+)</name>
        <dbReference type="ChEBI" id="CHEBI:18420"/>
    </cofactor>
</comment>
<evidence type="ECO:0000256" key="1">
    <source>
        <dbReference type="ARBA" id="ARBA00001946"/>
    </source>
</evidence>
<evidence type="ECO:0000256" key="2">
    <source>
        <dbReference type="ARBA" id="ARBA00006171"/>
    </source>
</evidence>
<sequence length="219" mass="23982">MMRVFIYDMDGVIVDSEIIHMKAEKILLEHYGIQADEALLMPYRGTSDAAMFEDIRLKYNAAYDVEGIVAEKDVLMRRLLQEEELVPIDGSLALIEATNALRARGIYTAIASSSPYEVISHVTESFGIADKFDIIVSGAELPVSKPDPAIYLQTAQLLGVHPGDCLVLEDAAAGAQAATAAGMTCIGFRSPHSGMQDFSACARIINHPLEIRLNDYFAW</sequence>
<name>A0ABP2MRH9_9FIRM</name>
<dbReference type="Pfam" id="PF00702">
    <property type="entry name" value="Hydrolase"/>
    <property type="match status" value="1"/>
</dbReference>
<dbReference type="RefSeq" id="WP_006696169.1">
    <property type="nucleotide sequence ID" value="NZ_JH376858.1"/>
</dbReference>
<keyword evidence="5" id="KW-0119">Carbohydrate metabolism</keyword>
<dbReference type="PANTHER" id="PTHR46193">
    <property type="entry name" value="6-PHOSPHOGLUCONATE PHOSPHATASE"/>
    <property type="match status" value="1"/>
</dbReference>
<dbReference type="InterPro" id="IPR006439">
    <property type="entry name" value="HAD-SF_hydro_IA"/>
</dbReference>
<reference evidence="6 7" key="1">
    <citation type="submission" date="2011-08" db="EMBL/GenBank/DDBJ databases">
        <title>The Genome Sequence of Selenomonas noxia F0398.</title>
        <authorList>
            <consortium name="The Broad Institute Genome Sequencing Platform"/>
            <person name="Earl A."/>
            <person name="Ward D."/>
            <person name="Feldgarden M."/>
            <person name="Gevers D."/>
            <person name="Izard J."/>
            <person name="Ganesan A."/>
            <person name="Blanton J.M."/>
            <person name="Baranova O.V."/>
            <person name="Tanner A.C."/>
            <person name="Dewhirst F.E."/>
            <person name="Young S.K."/>
            <person name="Zeng Q."/>
            <person name="Gargeya S."/>
            <person name="Fitzgerald M."/>
            <person name="Haas B."/>
            <person name="Abouelleil A."/>
            <person name="Alvarado L."/>
            <person name="Arachchi H.M."/>
            <person name="Berlin A."/>
            <person name="Brown A."/>
            <person name="Chapman S.B."/>
            <person name="Chen Z."/>
            <person name="Dunbar C."/>
            <person name="Freedman E."/>
            <person name="Gearin G."/>
            <person name="Gellesch M."/>
            <person name="Goldberg J."/>
            <person name="Griggs A."/>
            <person name="Gujja S."/>
            <person name="Heiman D."/>
            <person name="Howarth C."/>
            <person name="Larson L."/>
            <person name="Lui A."/>
            <person name="MacDonald P.J.P."/>
            <person name="Montmayeur A."/>
            <person name="Murphy C."/>
            <person name="Neiman D."/>
            <person name="Pearson M."/>
            <person name="Priest M."/>
            <person name="Roberts A."/>
            <person name="Saif S."/>
            <person name="Shea T."/>
            <person name="Shenoy N."/>
            <person name="Sisk P."/>
            <person name="Stolte C."/>
            <person name="Sykes S."/>
            <person name="Wortman J."/>
            <person name="Nusbaum C."/>
            <person name="Birren B."/>
        </authorList>
    </citation>
    <scope>NUCLEOTIDE SEQUENCE [LARGE SCALE GENOMIC DNA]</scope>
    <source>
        <strain evidence="6 7">F0398</strain>
    </source>
</reference>
<dbReference type="InterPro" id="IPR023214">
    <property type="entry name" value="HAD_sf"/>
</dbReference>
<evidence type="ECO:0000313" key="7">
    <source>
        <dbReference type="Proteomes" id="UP000003175"/>
    </source>
</evidence>
<dbReference type="InterPro" id="IPR036412">
    <property type="entry name" value="HAD-like_sf"/>
</dbReference>
<dbReference type="InterPro" id="IPR051600">
    <property type="entry name" value="Beta-PGM-like"/>
</dbReference>
<dbReference type="SUPFAM" id="SSF56784">
    <property type="entry name" value="HAD-like"/>
    <property type="match status" value="1"/>
</dbReference>
<gene>
    <name evidence="6" type="ORF">HMPREF9432_00834</name>
</gene>
<accession>A0ABP2MRH9</accession>
<dbReference type="Gene3D" id="1.10.150.240">
    <property type="entry name" value="Putative phosphatase, domain 2"/>
    <property type="match status" value="1"/>
</dbReference>
<dbReference type="SFLD" id="SFLDS00003">
    <property type="entry name" value="Haloacid_Dehalogenase"/>
    <property type="match status" value="1"/>
</dbReference>
<evidence type="ECO:0008006" key="8">
    <source>
        <dbReference type="Google" id="ProtNLM"/>
    </source>
</evidence>
<keyword evidence="7" id="KW-1185">Reference proteome</keyword>
<comment type="similarity">
    <text evidence="2">Belongs to the HAD-like hydrolase superfamily. CbbY/CbbZ/Gph/YieH family.</text>
</comment>
<dbReference type="Gene3D" id="3.40.50.1000">
    <property type="entry name" value="HAD superfamily/HAD-like"/>
    <property type="match status" value="1"/>
</dbReference>